<gene>
    <name evidence="2" type="ORF">F8O04_08285</name>
</gene>
<protein>
    <submittedName>
        <fullName evidence="2">Uncharacterized protein</fullName>
    </submittedName>
</protein>
<evidence type="ECO:0000256" key="1">
    <source>
        <dbReference type="SAM" id="MobiDB-lite"/>
    </source>
</evidence>
<dbReference type="Proteomes" id="UP000431744">
    <property type="component" value="Unassembled WGS sequence"/>
</dbReference>
<reference evidence="2 3" key="1">
    <citation type="submission" date="2019-09" db="EMBL/GenBank/DDBJ databases">
        <title>Phylogeny of genus Pseudoclavibacter and closely related genus.</title>
        <authorList>
            <person name="Li Y."/>
        </authorList>
    </citation>
    <scope>NUCLEOTIDE SEQUENCE [LARGE SCALE GENOMIC DNA]</scope>
    <source>
        <strain evidence="2 3">EGI 60007</strain>
    </source>
</reference>
<name>A0A6H9WGZ3_9MICO</name>
<dbReference type="AlphaFoldDB" id="A0A6H9WGZ3"/>
<comment type="caution">
    <text evidence="2">The sequence shown here is derived from an EMBL/GenBank/DDBJ whole genome shotgun (WGS) entry which is preliminary data.</text>
</comment>
<feature type="compositionally biased region" description="Gly residues" evidence="1">
    <location>
        <begin position="89"/>
        <end position="99"/>
    </location>
</feature>
<evidence type="ECO:0000313" key="2">
    <source>
        <dbReference type="EMBL" id="KAB1650182.1"/>
    </source>
</evidence>
<feature type="region of interest" description="Disordered" evidence="1">
    <location>
        <begin position="1"/>
        <end position="49"/>
    </location>
</feature>
<proteinExistence type="predicted"/>
<keyword evidence="3" id="KW-1185">Reference proteome</keyword>
<dbReference type="EMBL" id="WBJY01000001">
    <property type="protein sequence ID" value="KAB1650182.1"/>
    <property type="molecule type" value="Genomic_DNA"/>
</dbReference>
<feature type="compositionally biased region" description="Basic and acidic residues" evidence="1">
    <location>
        <begin position="18"/>
        <end position="39"/>
    </location>
</feature>
<sequence length="99" mass="10301">MRRVARASGGRARGRRVARGDESRAVRDPRDRGRGDPAGRSRRRRGGRAGRAALLIAGACRARLHASGVRVGDRVGATVHPGVAADGQGVSGGRVGYHA</sequence>
<feature type="region of interest" description="Disordered" evidence="1">
    <location>
        <begin position="80"/>
        <end position="99"/>
    </location>
</feature>
<organism evidence="2 3">
    <name type="scientific">Pseudoclavibacter endophyticus</name>
    <dbReference type="NCBI Taxonomy" id="1778590"/>
    <lineage>
        <taxon>Bacteria</taxon>
        <taxon>Bacillati</taxon>
        <taxon>Actinomycetota</taxon>
        <taxon>Actinomycetes</taxon>
        <taxon>Micrococcales</taxon>
        <taxon>Microbacteriaceae</taxon>
        <taxon>Pseudoclavibacter</taxon>
    </lineage>
</organism>
<accession>A0A6H9WGZ3</accession>
<evidence type="ECO:0000313" key="3">
    <source>
        <dbReference type="Proteomes" id="UP000431744"/>
    </source>
</evidence>
<feature type="compositionally biased region" description="Low complexity" evidence="1">
    <location>
        <begin position="1"/>
        <end position="10"/>
    </location>
</feature>